<evidence type="ECO:0000259" key="1">
    <source>
        <dbReference type="Pfam" id="PF04149"/>
    </source>
</evidence>
<dbReference type="Proteomes" id="UP000249340">
    <property type="component" value="Chromosome"/>
</dbReference>
<name>A0A345SW32_9ACTN</name>
<accession>A0A345SW32</accession>
<feature type="domain" description="DUF397" evidence="1">
    <location>
        <begin position="9"/>
        <end position="63"/>
    </location>
</feature>
<dbReference type="AlphaFoldDB" id="A0A345SW32"/>
<dbReference type="InterPro" id="IPR007278">
    <property type="entry name" value="DUF397"/>
</dbReference>
<evidence type="ECO:0000313" key="2">
    <source>
        <dbReference type="EMBL" id="AXI77937.1"/>
    </source>
</evidence>
<gene>
    <name evidence="2" type="ORF">C7M71_011310</name>
</gene>
<organism evidence="2 3">
    <name type="scientific">Peterkaempfera bronchialis</name>
    <dbReference type="NCBI Taxonomy" id="2126346"/>
    <lineage>
        <taxon>Bacteria</taxon>
        <taxon>Bacillati</taxon>
        <taxon>Actinomycetota</taxon>
        <taxon>Actinomycetes</taxon>
        <taxon>Kitasatosporales</taxon>
        <taxon>Streptomycetaceae</taxon>
        <taxon>Peterkaempfera</taxon>
    </lineage>
</organism>
<proteinExistence type="predicted"/>
<keyword evidence="3" id="KW-1185">Reference proteome</keyword>
<dbReference type="OrthoDB" id="4562195at2"/>
<evidence type="ECO:0000313" key="3">
    <source>
        <dbReference type="Proteomes" id="UP000249340"/>
    </source>
</evidence>
<protein>
    <submittedName>
        <fullName evidence="2">DUF397 domain-containing protein</fullName>
    </submittedName>
</protein>
<sequence>MTQQELRVAVWRKSSHSGTNGGECIEVAPGFTGVVPVRDSKDPLGPALIFPAAAWESFVSAVKAGEITATC</sequence>
<reference evidence="3" key="1">
    <citation type="submission" date="2018-07" db="EMBL/GenBank/DDBJ databases">
        <title>Streptacidiphilus bronchialis DSM 106435 chromosome.</title>
        <authorList>
            <person name="Batra D."/>
            <person name="Gulvik C.A."/>
        </authorList>
    </citation>
    <scope>NUCLEOTIDE SEQUENCE [LARGE SCALE GENOMIC DNA]</scope>
    <source>
        <strain evidence="3">DSM 106435</strain>
    </source>
</reference>
<dbReference type="EMBL" id="CP031264">
    <property type="protein sequence ID" value="AXI77937.1"/>
    <property type="molecule type" value="Genomic_DNA"/>
</dbReference>
<dbReference type="KEGG" id="stri:C7M71_011310"/>
<dbReference type="Pfam" id="PF04149">
    <property type="entry name" value="DUF397"/>
    <property type="match status" value="1"/>
</dbReference>